<protein>
    <submittedName>
        <fullName evidence="4">Aldehyde dehydrogenase family protein</fullName>
    </submittedName>
</protein>
<dbReference type="InterPro" id="IPR016161">
    <property type="entry name" value="Ald_DH/histidinol_DH"/>
</dbReference>
<dbReference type="PROSITE" id="PS00687">
    <property type="entry name" value="ALDEHYDE_DEHYDR_GLU"/>
    <property type="match status" value="1"/>
</dbReference>
<dbReference type="InterPro" id="IPR016163">
    <property type="entry name" value="Ald_DH_C"/>
</dbReference>
<accession>A0A5P9YJ58</accession>
<dbReference type="Gene3D" id="3.40.605.10">
    <property type="entry name" value="Aldehyde Dehydrogenase, Chain A, domain 1"/>
    <property type="match status" value="1"/>
</dbReference>
<dbReference type="Proteomes" id="UP000312512">
    <property type="component" value="Unassembled WGS sequence"/>
</dbReference>
<evidence type="ECO:0000313" key="4">
    <source>
        <dbReference type="EMBL" id="KAB8188794.1"/>
    </source>
</evidence>
<name>A0A5C4VIN8_9ACTN</name>
<dbReference type="InterPro" id="IPR015590">
    <property type="entry name" value="Aldehyde_DH_dom"/>
</dbReference>
<sequence>MPQLHDLGGPPTSVETEQSAGPGRLHHTEATLLIAGRPVQGESVVEIPAPSDPRQIVGRCHIASPEQALAAVEAARQSAAQWARTSAASRAEILARAAEALKRDAPRLSELLSWEQGKPPAEARVELEGARGILEWHAGQAAALDPVVLDDRRGRQIRRRVPMGVVAVMVPWNYPVLLAQLMVAPALLAGNAVVLKLPESSPLALRASLSPLAELLPPGVLNILAGDAAIGELLTTHPSVRKVAFTGSTATGRKVMAAASGTLKSVSLELGGNDPAVVLPGRTIDAELIDELVRGTLTNAGQICYAPKRIYVPADRHAEFCRAFADGCADMVVGPPSDGSATLGPLNNARQLAVVTGLLDDALAGGGSAVPLGRLSEHCSPDGYWFQPRLVTGLGNGARLVQEEQFGPLVPVVAYSSVDEAVEMANDTEYGLAASVWSDDEAEAFDVAARLEAGTVFVNVHRVGASAVDMPFGGFKQSGIGRGHAVEGIHEYTELQVIAQREDMRKR</sequence>
<dbReference type="InterPro" id="IPR016162">
    <property type="entry name" value="Ald_DH_N"/>
</dbReference>
<comment type="caution">
    <text evidence="4">The sequence shown here is derived from an EMBL/GenBank/DDBJ whole genome shotgun (WGS) entry which is preliminary data.</text>
</comment>
<dbReference type="Gene3D" id="3.40.309.10">
    <property type="entry name" value="Aldehyde Dehydrogenase, Chain A, domain 2"/>
    <property type="match status" value="1"/>
</dbReference>
<dbReference type="Pfam" id="PF00171">
    <property type="entry name" value="Aldedh"/>
    <property type="match status" value="1"/>
</dbReference>
<dbReference type="PANTHER" id="PTHR11699">
    <property type="entry name" value="ALDEHYDE DEHYDROGENASE-RELATED"/>
    <property type="match status" value="1"/>
</dbReference>
<accession>A0A5C4VIN8</accession>
<dbReference type="OrthoDB" id="6882680at2"/>
<dbReference type="GO" id="GO:0016620">
    <property type="term" value="F:oxidoreductase activity, acting on the aldehyde or oxo group of donors, NAD or NADP as acceptor"/>
    <property type="evidence" value="ECO:0007669"/>
    <property type="project" value="InterPro"/>
</dbReference>
<gene>
    <name evidence="4" type="ORF">FH608_042710</name>
</gene>
<dbReference type="EMBL" id="VDLX02000023">
    <property type="protein sequence ID" value="KAB8188794.1"/>
    <property type="molecule type" value="Genomic_DNA"/>
</dbReference>
<proteinExistence type="inferred from homology"/>
<keyword evidence="2 3" id="KW-0560">Oxidoreductase</keyword>
<organism evidence="4 5">
    <name type="scientific">Nonomuraea phyllanthi</name>
    <dbReference type="NCBI Taxonomy" id="2219224"/>
    <lineage>
        <taxon>Bacteria</taxon>
        <taxon>Bacillati</taxon>
        <taxon>Actinomycetota</taxon>
        <taxon>Actinomycetes</taxon>
        <taxon>Streptosporangiales</taxon>
        <taxon>Streptosporangiaceae</taxon>
        <taxon>Nonomuraea</taxon>
    </lineage>
</organism>
<dbReference type="RefSeq" id="WP_139636620.1">
    <property type="nucleotide sequence ID" value="NZ_CP045572.1"/>
</dbReference>
<evidence type="ECO:0000256" key="1">
    <source>
        <dbReference type="ARBA" id="ARBA00009986"/>
    </source>
</evidence>
<comment type="similarity">
    <text evidence="1 3">Belongs to the aldehyde dehydrogenase family.</text>
</comment>
<reference evidence="4 5" key="1">
    <citation type="submission" date="2019-10" db="EMBL/GenBank/DDBJ databases">
        <title>Nonomuraea sp. nov., isolated from Phyllanthus amarus.</title>
        <authorList>
            <person name="Klykleung N."/>
            <person name="Tanasupawat S."/>
        </authorList>
    </citation>
    <scope>NUCLEOTIDE SEQUENCE [LARGE SCALE GENOMIC DNA]</scope>
    <source>
        <strain evidence="4 5">PA1-10</strain>
    </source>
</reference>
<keyword evidence="5" id="KW-1185">Reference proteome</keyword>
<evidence type="ECO:0000313" key="5">
    <source>
        <dbReference type="Proteomes" id="UP000312512"/>
    </source>
</evidence>
<dbReference type="InterPro" id="IPR029510">
    <property type="entry name" value="Ald_DH_CS_GLU"/>
</dbReference>
<dbReference type="FunFam" id="3.40.605.10:FF:000007">
    <property type="entry name" value="NAD/NADP-dependent betaine aldehyde dehydrogenase"/>
    <property type="match status" value="1"/>
</dbReference>
<dbReference type="SUPFAM" id="SSF53720">
    <property type="entry name" value="ALDH-like"/>
    <property type="match status" value="1"/>
</dbReference>
<evidence type="ECO:0000256" key="2">
    <source>
        <dbReference type="ARBA" id="ARBA00023002"/>
    </source>
</evidence>
<evidence type="ECO:0000256" key="3">
    <source>
        <dbReference type="RuleBase" id="RU003345"/>
    </source>
</evidence>
<dbReference type="AlphaFoldDB" id="A0A5C4VIN8"/>